<evidence type="ECO:0000256" key="12">
    <source>
        <dbReference type="ARBA" id="ARBA00024015"/>
    </source>
</evidence>
<dbReference type="GO" id="GO:0010276">
    <property type="term" value="F:phytol kinase activity"/>
    <property type="evidence" value="ECO:0007669"/>
    <property type="project" value="UniProtKB-EC"/>
</dbReference>
<dbReference type="EMBL" id="HBHJ01028976">
    <property type="protein sequence ID" value="CAD9708188.1"/>
    <property type="molecule type" value="Transcribed_RNA"/>
</dbReference>
<dbReference type="InterPro" id="IPR039606">
    <property type="entry name" value="Phytol/farnesol_kinase"/>
</dbReference>
<evidence type="ECO:0000256" key="6">
    <source>
        <dbReference type="ARBA" id="ARBA00022679"/>
    </source>
</evidence>
<evidence type="ECO:0000256" key="8">
    <source>
        <dbReference type="ARBA" id="ARBA00022777"/>
    </source>
</evidence>
<dbReference type="EC" id="2.7.1.182" evidence="13"/>
<name>A0A7S2SS51_9STRA</name>
<sequence>MRGFLWWAAALVCAAQSTAGFVPRGLSLRRSHRGALGTPSPPREGLSSVSRVPRGGVVPLSALPVAPQDAGVAVFGLAAATAWLKVWTTLAGKDLIDPKLSRKVVHSGSAPLFILTWPFFTSGAEARFVAAGVPLLMLSRLLLASFGKQPELLKAVSRSGDAKEAVGGPFLYVVMLLVFTTAYWRSSIIGVVALAQMAAGDGLADIVGRKVGGARWPFSDRKTYAGSLGFVLGGFTVSLGLVYWLATFSCVDLGGLGLADVAVRLAAVSVASALVELVPLGDDNVTVPLTAAVFTALAFGLPLSPVVALS</sequence>
<keyword evidence="6" id="KW-0808">Transferase</keyword>
<protein>
    <recommendedName>
        <fullName evidence="13">phytol kinase</fullName>
        <ecNumber evidence="13">2.7.1.182</ecNumber>
    </recommendedName>
</protein>
<dbReference type="PANTHER" id="PTHR32523:SF8">
    <property type="entry name" value="DOLICHOL KINASE"/>
    <property type="match status" value="1"/>
</dbReference>
<comment type="pathway">
    <text evidence="12">Cofactor biosynthesis; tocopherol biosynthesis.</text>
</comment>
<keyword evidence="4" id="KW-0150">Chloroplast</keyword>
<evidence type="ECO:0000256" key="13">
    <source>
        <dbReference type="ARBA" id="ARBA00039024"/>
    </source>
</evidence>
<organism evidence="17">
    <name type="scientific">Rhizochromulina marina</name>
    <dbReference type="NCBI Taxonomy" id="1034831"/>
    <lineage>
        <taxon>Eukaryota</taxon>
        <taxon>Sar</taxon>
        <taxon>Stramenopiles</taxon>
        <taxon>Ochrophyta</taxon>
        <taxon>Dictyochophyceae</taxon>
        <taxon>Rhizochromulinales</taxon>
        <taxon>Rhizochromulina</taxon>
    </lineage>
</organism>
<keyword evidence="8" id="KW-0418">Kinase</keyword>
<evidence type="ECO:0000313" key="17">
    <source>
        <dbReference type="EMBL" id="CAD9708188.1"/>
    </source>
</evidence>
<evidence type="ECO:0000256" key="2">
    <source>
        <dbReference type="ARBA" id="ARBA00004229"/>
    </source>
</evidence>
<evidence type="ECO:0000256" key="3">
    <source>
        <dbReference type="ARBA" id="ARBA00010794"/>
    </source>
</evidence>
<dbReference type="AlphaFoldDB" id="A0A7S2SS51"/>
<keyword evidence="16" id="KW-0732">Signal</keyword>
<keyword evidence="11 15" id="KW-0472">Membrane</keyword>
<evidence type="ECO:0000256" key="16">
    <source>
        <dbReference type="SAM" id="SignalP"/>
    </source>
</evidence>
<feature type="transmembrane region" description="Helical" evidence="15">
    <location>
        <begin position="253"/>
        <end position="275"/>
    </location>
</feature>
<keyword evidence="9" id="KW-0809">Transit peptide</keyword>
<evidence type="ECO:0000256" key="15">
    <source>
        <dbReference type="SAM" id="Phobius"/>
    </source>
</evidence>
<evidence type="ECO:0000256" key="4">
    <source>
        <dbReference type="ARBA" id="ARBA00022528"/>
    </source>
</evidence>
<feature type="chain" id="PRO_5030901755" description="phytol kinase" evidence="16">
    <location>
        <begin position="21"/>
        <end position="310"/>
    </location>
</feature>
<feature type="signal peptide" evidence="16">
    <location>
        <begin position="1"/>
        <end position="20"/>
    </location>
</feature>
<evidence type="ECO:0000256" key="5">
    <source>
        <dbReference type="ARBA" id="ARBA00022640"/>
    </source>
</evidence>
<keyword evidence="7 15" id="KW-0812">Transmembrane</keyword>
<evidence type="ECO:0000256" key="9">
    <source>
        <dbReference type="ARBA" id="ARBA00022946"/>
    </source>
</evidence>
<reference evidence="17" key="1">
    <citation type="submission" date="2021-01" db="EMBL/GenBank/DDBJ databases">
        <authorList>
            <person name="Corre E."/>
            <person name="Pelletier E."/>
            <person name="Niang G."/>
            <person name="Scheremetjew M."/>
            <person name="Finn R."/>
            <person name="Kale V."/>
            <person name="Holt S."/>
            <person name="Cochrane G."/>
            <person name="Meng A."/>
            <person name="Brown T."/>
            <person name="Cohen L."/>
        </authorList>
    </citation>
    <scope>NUCLEOTIDE SEQUENCE</scope>
    <source>
        <strain evidence="17">CCMP1243</strain>
    </source>
</reference>
<proteinExistence type="inferred from homology"/>
<feature type="transmembrane region" description="Helical" evidence="15">
    <location>
        <begin position="165"/>
        <end position="184"/>
    </location>
</feature>
<comment type="subcellular location">
    <subcellularLocation>
        <location evidence="1">Membrane</location>
        <topology evidence="1">Multi-pass membrane protein</topology>
    </subcellularLocation>
    <subcellularLocation>
        <location evidence="2">Plastid</location>
        <location evidence="2">Chloroplast</location>
    </subcellularLocation>
</comment>
<evidence type="ECO:0000256" key="11">
    <source>
        <dbReference type="ARBA" id="ARBA00023136"/>
    </source>
</evidence>
<feature type="transmembrane region" description="Helical" evidence="15">
    <location>
        <begin position="224"/>
        <end position="246"/>
    </location>
</feature>
<evidence type="ECO:0000256" key="7">
    <source>
        <dbReference type="ARBA" id="ARBA00022692"/>
    </source>
</evidence>
<evidence type="ECO:0000256" key="1">
    <source>
        <dbReference type="ARBA" id="ARBA00004141"/>
    </source>
</evidence>
<feature type="transmembrane region" description="Helical" evidence="15">
    <location>
        <begin position="287"/>
        <end position="309"/>
    </location>
</feature>
<comment type="similarity">
    <text evidence="3">Belongs to the polyprenol kinase family.</text>
</comment>
<evidence type="ECO:0000256" key="10">
    <source>
        <dbReference type="ARBA" id="ARBA00022989"/>
    </source>
</evidence>
<accession>A0A7S2SS51</accession>
<comment type="catalytic activity">
    <reaction evidence="14">
        <text>phytol + CTP = phytyl phosphate + CDP + H(+)</text>
        <dbReference type="Rhea" id="RHEA:38055"/>
        <dbReference type="ChEBI" id="CHEBI:15378"/>
        <dbReference type="ChEBI" id="CHEBI:17327"/>
        <dbReference type="ChEBI" id="CHEBI:37563"/>
        <dbReference type="ChEBI" id="CHEBI:58069"/>
        <dbReference type="ChEBI" id="CHEBI:75483"/>
        <dbReference type="EC" id="2.7.1.182"/>
    </reaction>
</comment>
<dbReference type="GO" id="GO:0009507">
    <property type="term" value="C:chloroplast"/>
    <property type="evidence" value="ECO:0007669"/>
    <property type="project" value="UniProtKB-SubCell"/>
</dbReference>
<evidence type="ECO:0000256" key="14">
    <source>
        <dbReference type="ARBA" id="ARBA00048889"/>
    </source>
</evidence>
<dbReference type="PANTHER" id="PTHR32523">
    <property type="entry name" value="PHYTOL KINASE 1, CHLOROPLASTIC"/>
    <property type="match status" value="1"/>
</dbReference>
<dbReference type="GO" id="GO:0016020">
    <property type="term" value="C:membrane"/>
    <property type="evidence" value="ECO:0007669"/>
    <property type="project" value="UniProtKB-SubCell"/>
</dbReference>
<keyword evidence="10 15" id="KW-1133">Transmembrane helix</keyword>
<gene>
    <name evidence="17" type="ORF">RMAR1173_LOCUS19179</name>
</gene>
<keyword evidence="5" id="KW-0934">Plastid</keyword>